<reference evidence="2" key="2">
    <citation type="journal article" date="2024" name="Plant">
        <title>Genomic evolution and insights into agronomic trait innovations of Sesamum species.</title>
        <authorList>
            <person name="Miao H."/>
            <person name="Wang L."/>
            <person name="Qu L."/>
            <person name="Liu H."/>
            <person name="Sun Y."/>
            <person name="Le M."/>
            <person name="Wang Q."/>
            <person name="Wei S."/>
            <person name="Zheng Y."/>
            <person name="Lin W."/>
            <person name="Duan Y."/>
            <person name="Cao H."/>
            <person name="Xiong S."/>
            <person name="Wang X."/>
            <person name="Wei L."/>
            <person name="Li C."/>
            <person name="Ma Q."/>
            <person name="Ju M."/>
            <person name="Zhao R."/>
            <person name="Li G."/>
            <person name="Mu C."/>
            <person name="Tian Q."/>
            <person name="Mei H."/>
            <person name="Zhang T."/>
            <person name="Gao T."/>
            <person name="Zhang H."/>
        </authorList>
    </citation>
    <scope>NUCLEOTIDE SEQUENCE</scope>
    <source>
        <strain evidence="2">3651</strain>
    </source>
</reference>
<reference evidence="2" key="1">
    <citation type="submission" date="2020-06" db="EMBL/GenBank/DDBJ databases">
        <authorList>
            <person name="Li T."/>
            <person name="Hu X."/>
            <person name="Zhang T."/>
            <person name="Song X."/>
            <person name="Zhang H."/>
            <person name="Dai N."/>
            <person name="Sheng W."/>
            <person name="Hou X."/>
            <person name="Wei L."/>
        </authorList>
    </citation>
    <scope>NUCLEOTIDE SEQUENCE</scope>
    <source>
        <strain evidence="2">3651</strain>
        <tissue evidence="2">Leaf</tissue>
    </source>
</reference>
<accession>A0AAE2CI66</accession>
<name>A0AAE2CI66_9LAMI</name>
<feature type="transmembrane region" description="Helical" evidence="1">
    <location>
        <begin position="55"/>
        <end position="74"/>
    </location>
</feature>
<dbReference type="EMBL" id="JACGWO010000007">
    <property type="protein sequence ID" value="KAK4423111.1"/>
    <property type="molecule type" value="Genomic_DNA"/>
</dbReference>
<sequence length="135" mass="13858">MGILGLLPTLSAGEDKDRAPFKKQEKVRKRKRGGVFSLVMVLRSLGVRGCQGIAVISRVLAVLASAAAVLSLMHQIFPGGDGRRRITIFAEASGGLGGGGNGFFASSSSNVGIAIAVTAMAGLALAATIVYSSRR</sequence>
<comment type="caution">
    <text evidence="2">The sequence shown here is derived from an EMBL/GenBank/DDBJ whole genome shotgun (WGS) entry which is preliminary data.</text>
</comment>
<proteinExistence type="predicted"/>
<feature type="transmembrane region" description="Helical" evidence="1">
    <location>
        <begin position="111"/>
        <end position="131"/>
    </location>
</feature>
<keyword evidence="3" id="KW-1185">Reference proteome</keyword>
<keyword evidence="1" id="KW-0812">Transmembrane</keyword>
<protein>
    <submittedName>
        <fullName evidence="2">Uncharacterized protein</fullName>
    </submittedName>
</protein>
<keyword evidence="1" id="KW-1133">Transmembrane helix</keyword>
<keyword evidence="1" id="KW-0472">Membrane</keyword>
<dbReference type="Proteomes" id="UP001293254">
    <property type="component" value="Unassembled WGS sequence"/>
</dbReference>
<evidence type="ECO:0000313" key="2">
    <source>
        <dbReference type="EMBL" id="KAK4423111.1"/>
    </source>
</evidence>
<evidence type="ECO:0000256" key="1">
    <source>
        <dbReference type="SAM" id="Phobius"/>
    </source>
</evidence>
<gene>
    <name evidence="2" type="ORF">Salat_1893700</name>
</gene>
<dbReference type="AlphaFoldDB" id="A0AAE2CI66"/>
<organism evidence="2 3">
    <name type="scientific">Sesamum alatum</name>
    <dbReference type="NCBI Taxonomy" id="300844"/>
    <lineage>
        <taxon>Eukaryota</taxon>
        <taxon>Viridiplantae</taxon>
        <taxon>Streptophyta</taxon>
        <taxon>Embryophyta</taxon>
        <taxon>Tracheophyta</taxon>
        <taxon>Spermatophyta</taxon>
        <taxon>Magnoliopsida</taxon>
        <taxon>eudicotyledons</taxon>
        <taxon>Gunneridae</taxon>
        <taxon>Pentapetalae</taxon>
        <taxon>asterids</taxon>
        <taxon>lamiids</taxon>
        <taxon>Lamiales</taxon>
        <taxon>Pedaliaceae</taxon>
        <taxon>Sesamum</taxon>
    </lineage>
</organism>
<evidence type="ECO:0000313" key="3">
    <source>
        <dbReference type="Proteomes" id="UP001293254"/>
    </source>
</evidence>